<name>A0A1Z1MCS2_POLUR</name>
<dbReference type="GeneID" id="33357027"/>
<keyword evidence="2" id="KW-0934">Plastid</keyword>
<geneLocation type="chloroplast" evidence="2"/>
<keyword evidence="2" id="KW-0150">Chloroplast</keyword>
<keyword evidence="1" id="KW-1133">Transmembrane helix</keyword>
<feature type="transmembrane region" description="Helical" evidence="1">
    <location>
        <begin position="28"/>
        <end position="47"/>
    </location>
</feature>
<dbReference type="EMBL" id="MF101428">
    <property type="protein sequence ID" value="ARW63625.1"/>
    <property type="molecule type" value="Genomic_DNA"/>
</dbReference>
<sequence length="49" mass="6014">MFLLIFLTNLFFYIVCSFFIYLIEKIRMLLLILFSYNYLSIKLFSMLSN</sequence>
<keyword evidence="1" id="KW-0472">Membrane</keyword>
<accession>A0A1Z1MCS2</accession>
<reference evidence="2" key="1">
    <citation type="journal article" date="2017" name="J. Phycol.">
        <title>Analysis of chloroplast genomes and a supermatrix inform reclassification of the Rhodomelaceae (Rhodophyta).</title>
        <authorList>
            <person name="Diaz-Tapia P."/>
            <person name="Maggs C.A."/>
            <person name="West J.A."/>
            <person name="Verbruggen H."/>
        </authorList>
    </citation>
    <scope>NUCLEOTIDE SEQUENCE</scope>
    <source>
        <strain evidence="2">PD550</strain>
    </source>
</reference>
<protein>
    <submittedName>
        <fullName evidence="2">Uncharacterized protein</fullName>
    </submittedName>
</protein>
<evidence type="ECO:0000313" key="2">
    <source>
        <dbReference type="EMBL" id="ARW63625.1"/>
    </source>
</evidence>
<dbReference type="RefSeq" id="YP_009395063.1">
    <property type="nucleotide sequence ID" value="NC_035275.1"/>
</dbReference>
<gene>
    <name evidence="2" type="primary">orf49</name>
</gene>
<organism evidence="2">
    <name type="scientific">Polysiphonia urceolata</name>
    <name type="common">Red alga</name>
    <name type="synonym">Conferva urceolata</name>
    <dbReference type="NCBI Taxonomy" id="173545"/>
    <lineage>
        <taxon>Eukaryota</taxon>
        <taxon>Rhodophyta</taxon>
        <taxon>Florideophyceae</taxon>
        <taxon>Rhodymeniophycidae</taxon>
        <taxon>Ceramiales</taxon>
        <taxon>Rhodomelaceae</taxon>
        <taxon>Polysiphonioideae</taxon>
        <taxon>Polysiphonia</taxon>
    </lineage>
</organism>
<keyword evidence="1" id="KW-0812">Transmembrane</keyword>
<evidence type="ECO:0000256" key="1">
    <source>
        <dbReference type="SAM" id="Phobius"/>
    </source>
</evidence>
<feature type="transmembrane region" description="Helical" evidence="1">
    <location>
        <begin position="6"/>
        <end position="23"/>
    </location>
</feature>
<proteinExistence type="predicted"/>
<dbReference type="AlphaFoldDB" id="A0A1Z1MCS2"/>